<accession>A0A4R5DDT5</accession>
<comment type="similarity">
    <text evidence="1">Belongs to the sulfatase family.</text>
</comment>
<reference evidence="6 7" key="1">
    <citation type="submission" date="2019-03" db="EMBL/GenBank/DDBJ databases">
        <title>Draft genome sequences of novel Actinobacteria.</title>
        <authorList>
            <person name="Sahin N."/>
            <person name="Ay H."/>
            <person name="Saygin H."/>
        </authorList>
    </citation>
    <scope>NUCLEOTIDE SEQUENCE [LARGE SCALE GENOMIC DNA]</scope>
    <source>
        <strain evidence="6 7">5K138</strain>
    </source>
</reference>
<organism evidence="6 7">
    <name type="scientific">Jiangella asiatica</name>
    <dbReference type="NCBI Taxonomy" id="2530372"/>
    <lineage>
        <taxon>Bacteria</taxon>
        <taxon>Bacillati</taxon>
        <taxon>Actinomycetota</taxon>
        <taxon>Actinomycetes</taxon>
        <taxon>Jiangellales</taxon>
        <taxon>Jiangellaceae</taxon>
        <taxon>Jiangella</taxon>
    </lineage>
</organism>
<dbReference type="EMBL" id="SMKZ01000016">
    <property type="protein sequence ID" value="TDE09854.1"/>
    <property type="molecule type" value="Genomic_DNA"/>
</dbReference>
<feature type="domain" description="Sulfatase N-terminal" evidence="5">
    <location>
        <begin position="6"/>
        <end position="345"/>
    </location>
</feature>
<comment type="caution">
    <text evidence="6">The sequence shown here is derived from an EMBL/GenBank/DDBJ whole genome shotgun (WGS) entry which is preliminary data.</text>
</comment>
<dbReference type="InterPro" id="IPR017850">
    <property type="entry name" value="Alkaline_phosphatase_core_sf"/>
</dbReference>
<dbReference type="CDD" id="cd16031">
    <property type="entry name" value="G6S_like"/>
    <property type="match status" value="1"/>
</dbReference>
<dbReference type="GO" id="GO:0016787">
    <property type="term" value="F:hydrolase activity"/>
    <property type="evidence" value="ECO:0007669"/>
    <property type="project" value="UniProtKB-KW"/>
</dbReference>
<dbReference type="RefSeq" id="WP_131895024.1">
    <property type="nucleotide sequence ID" value="NZ_SMKZ01000016.1"/>
</dbReference>
<dbReference type="InterPro" id="IPR000917">
    <property type="entry name" value="Sulfatase_N"/>
</dbReference>
<keyword evidence="3" id="KW-0378">Hydrolase</keyword>
<gene>
    <name evidence="6" type="ORF">E1269_12805</name>
</gene>
<sequence length="469" mass="53047">MLENRPNIVFIMSDDHAAHAISAYGSALNHTPQLDRVAEEGMRFDNCFCTNAICAPSRAVILTGTHNHVNGVMAMASPFDSAQPTFPALMRDAGYQTALFGKWHLGEGSGHDPQGFDEWRVLYGQGQYYDPVLRTPRGDEQHDGYVTDILTDLSVDWLGSVDRDRPFCLLLHHKAPHRSWLPAERHRDLYQGEVFVEPATFRDDYATRCGAAQAARMRVGEHLKPRDLKEDVPPGLDDAGRRSWEYQRFITDYLRCVAAIDESVGRVLDHLDQAGLADDTIVVYTSDQGFFLGDHGWFDKRFIYEHSLRMPLLIRYPREIRPGSVCQDLVANVDFAQTFLDWAGVDAPARMQGVSLRPLVSGRDSNPPRDAVYYRYWQHDDPTHGVWAHYGVRTDRYKLVYFYNDGMALPGTGTSSPAPCWELYDLADDPDELANVWNDPSYRQVRDELTAVLAREQAAVGDTPHRSQG</sequence>
<keyword evidence="4" id="KW-0325">Glycoprotein</keyword>
<dbReference type="Pfam" id="PF00884">
    <property type="entry name" value="Sulfatase"/>
    <property type="match status" value="1"/>
</dbReference>
<evidence type="ECO:0000256" key="1">
    <source>
        <dbReference type="ARBA" id="ARBA00008779"/>
    </source>
</evidence>
<dbReference type="PROSITE" id="PS00523">
    <property type="entry name" value="SULFATASE_1"/>
    <property type="match status" value="1"/>
</dbReference>
<evidence type="ECO:0000256" key="2">
    <source>
        <dbReference type="ARBA" id="ARBA00022729"/>
    </source>
</evidence>
<dbReference type="OrthoDB" id="9777306at2"/>
<protein>
    <submittedName>
        <fullName evidence="6">DUF4976 domain-containing protein</fullName>
    </submittedName>
</protein>
<dbReference type="PANTHER" id="PTHR43108">
    <property type="entry name" value="N-ACETYLGLUCOSAMINE-6-SULFATASE FAMILY MEMBER"/>
    <property type="match status" value="1"/>
</dbReference>
<evidence type="ECO:0000313" key="7">
    <source>
        <dbReference type="Proteomes" id="UP000294739"/>
    </source>
</evidence>
<dbReference type="Proteomes" id="UP000294739">
    <property type="component" value="Unassembled WGS sequence"/>
</dbReference>
<dbReference type="InterPro" id="IPR024607">
    <property type="entry name" value="Sulfatase_CS"/>
</dbReference>
<dbReference type="InParanoid" id="A0A4R5DDT5"/>
<dbReference type="PANTHER" id="PTHR43108:SF6">
    <property type="entry name" value="N-SULPHOGLUCOSAMINE SULPHOHYDROLASE"/>
    <property type="match status" value="1"/>
</dbReference>
<proteinExistence type="inferred from homology"/>
<keyword evidence="7" id="KW-1185">Reference proteome</keyword>
<evidence type="ECO:0000259" key="5">
    <source>
        <dbReference type="Pfam" id="PF00884"/>
    </source>
</evidence>
<dbReference type="SUPFAM" id="SSF53649">
    <property type="entry name" value="Alkaline phosphatase-like"/>
    <property type="match status" value="1"/>
</dbReference>
<dbReference type="Gene3D" id="3.40.720.10">
    <property type="entry name" value="Alkaline Phosphatase, subunit A"/>
    <property type="match status" value="1"/>
</dbReference>
<name>A0A4R5DDT5_9ACTN</name>
<dbReference type="AlphaFoldDB" id="A0A4R5DDT5"/>
<evidence type="ECO:0000256" key="3">
    <source>
        <dbReference type="ARBA" id="ARBA00022801"/>
    </source>
</evidence>
<evidence type="ECO:0000256" key="4">
    <source>
        <dbReference type="ARBA" id="ARBA00023180"/>
    </source>
</evidence>
<evidence type="ECO:0000313" key="6">
    <source>
        <dbReference type="EMBL" id="TDE09854.1"/>
    </source>
</evidence>
<keyword evidence="2" id="KW-0732">Signal</keyword>